<dbReference type="EMBL" id="NKYE01000005">
    <property type="protein sequence ID" value="OZM73380.1"/>
    <property type="molecule type" value="Genomic_DNA"/>
</dbReference>
<feature type="domain" description="DNA polymerase III beta sliding clamp N-terminal" evidence="9">
    <location>
        <begin position="1"/>
        <end position="112"/>
    </location>
</feature>
<dbReference type="RefSeq" id="WP_094862635.1">
    <property type="nucleotide sequence ID" value="NZ_NKYE01000005.1"/>
</dbReference>
<dbReference type="Pfam" id="PF00712">
    <property type="entry name" value="DNA_pol3_beta"/>
    <property type="match status" value="1"/>
</dbReference>
<evidence type="ECO:0000256" key="2">
    <source>
        <dbReference type="ARBA" id="ARBA00010752"/>
    </source>
</evidence>
<evidence type="ECO:0000256" key="7">
    <source>
        <dbReference type="ARBA" id="ARBA00022932"/>
    </source>
</evidence>
<dbReference type="InterPro" id="IPR022634">
    <property type="entry name" value="DNA_polIII_beta_N"/>
</dbReference>
<feature type="domain" description="DNA polymerase III beta sliding clamp central" evidence="10">
    <location>
        <begin position="132"/>
        <end position="235"/>
    </location>
</feature>
<evidence type="ECO:0000256" key="6">
    <source>
        <dbReference type="ARBA" id="ARBA00022705"/>
    </source>
</evidence>
<evidence type="ECO:0000259" key="11">
    <source>
        <dbReference type="Pfam" id="PF02768"/>
    </source>
</evidence>
<dbReference type="SUPFAM" id="SSF55979">
    <property type="entry name" value="DNA clamp"/>
    <property type="match status" value="3"/>
</dbReference>
<dbReference type="InterPro" id="IPR022635">
    <property type="entry name" value="DNA_polIII_beta_C"/>
</dbReference>
<evidence type="ECO:0000256" key="4">
    <source>
        <dbReference type="ARBA" id="ARBA00022679"/>
    </source>
</evidence>
<dbReference type="InParanoid" id="A0A263D4J7"/>
<dbReference type="PANTHER" id="PTHR30478:SF0">
    <property type="entry name" value="BETA SLIDING CLAMP"/>
    <property type="match status" value="1"/>
</dbReference>
<comment type="similarity">
    <text evidence="2">Belongs to the beta sliding clamp family.</text>
</comment>
<dbReference type="GO" id="GO:0006271">
    <property type="term" value="P:DNA strand elongation involved in DNA replication"/>
    <property type="evidence" value="ECO:0007669"/>
    <property type="project" value="TreeGrafter"/>
</dbReference>
<dbReference type="Pfam" id="PF02768">
    <property type="entry name" value="DNA_pol3_beta_3"/>
    <property type="match status" value="1"/>
</dbReference>
<dbReference type="Proteomes" id="UP000242444">
    <property type="component" value="Unassembled WGS sequence"/>
</dbReference>
<accession>A0A263D4J7</accession>
<dbReference type="OrthoDB" id="4337829at2"/>
<dbReference type="AlphaFoldDB" id="A0A263D4J7"/>
<gene>
    <name evidence="12" type="primary">dnaN</name>
    <name evidence="12" type="ORF">CFN78_11105</name>
</gene>
<keyword evidence="5" id="KW-0548">Nucleotidyltransferase</keyword>
<evidence type="ECO:0000256" key="8">
    <source>
        <dbReference type="ARBA" id="ARBA00023125"/>
    </source>
</evidence>
<evidence type="ECO:0000256" key="5">
    <source>
        <dbReference type="ARBA" id="ARBA00022695"/>
    </source>
</evidence>
<evidence type="ECO:0000259" key="9">
    <source>
        <dbReference type="Pfam" id="PF00712"/>
    </source>
</evidence>
<evidence type="ECO:0000256" key="3">
    <source>
        <dbReference type="ARBA" id="ARBA00022490"/>
    </source>
</evidence>
<keyword evidence="3" id="KW-0963">Cytoplasm</keyword>
<evidence type="ECO:0000313" key="12">
    <source>
        <dbReference type="EMBL" id="OZM73380.1"/>
    </source>
</evidence>
<sequence>MDLTADTAALADATAEATRLLAPRYTEPVLAGLLLHATADGLTLAGNDRERAVSLSCAAIAHTEGTVLVPAKPLAETLRALEDPAVRLVVEGSQLAVRVPGARFALPLLDRDLHPGAGAPATDPVAEVDAIALATALRTVAGTAAKDDSLPMFTGVRMHGDGTLLRLVGSDRYRMATASLPMRGTAPFDVLVPAGLLGELAKLAGGTVRLHTAPNRFGASWGSVHVSTAVLDGGFLSPDAIQTSTVDTTLRIDAGALAAAVRRIGLYTDAGGVLELAVADGEIRLSGANQRSGEATEHVKADVSGGRTSPSFQVRYLLDALRPFTGQEVSLGIQPGMRATIVSAVDPGDVNITYYVMPMRAPGR</sequence>
<dbReference type="PANTHER" id="PTHR30478">
    <property type="entry name" value="DNA POLYMERASE III SUBUNIT BETA"/>
    <property type="match status" value="1"/>
</dbReference>
<dbReference type="GO" id="GO:0008408">
    <property type="term" value="F:3'-5' exonuclease activity"/>
    <property type="evidence" value="ECO:0007669"/>
    <property type="project" value="InterPro"/>
</dbReference>
<keyword evidence="8" id="KW-0238">DNA-binding</keyword>
<keyword evidence="13" id="KW-1185">Reference proteome</keyword>
<comment type="subcellular location">
    <subcellularLocation>
        <location evidence="1">Cytoplasm</location>
    </subcellularLocation>
</comment>
<reference evidence="12 13" key="1">
    <citation type="submission" date="2017-07" db="EMBL/GenBank/DDBJ databases">
        <title>Amycolatopsis antarcticus sp. nov., isolated from the surface of an Antarcticus brown macroalga.</title>
        <authorList>
            <person name="Wang J."/>
            <person name="Leiva S."/>
            <person name="Huang J."/>
            <person name="Huang Y."/>
        </authorList>
    </citation>
    <scope>NUCLEOTIDE SEQUENCE [LARGE SCALE GENOMIC DNA]</scope>
    <source>
        <strain evidence="12 13">AU-G6</strain>
    </source>
</reference>
<proteinExistence type="inferred from homology"/>
<dbReference type="NCBIfam" id="TIGR00663">
    <property type="entry name" value="dnan"/>
    <property type="match status" value="1"/>
</dbReference>
<comment type="caution">
    <text evidence="12">The sequence shown here is derived from an EMBL/GenBank/DDBJ whole genome shotgun (WGS) entry which is preliminary data.</text>
</comment>
<dbReference type="Gene3D" id="3.10.150.10">
    <property type="entry name" value="DNA Polymerase III, subunit A, domain 2"/>
    <property type="match status" value="3"/>
</dbReference>
<evidence type="ECO:0000259" key="10">
    <source>
        <dbReference type="Pfam" id="PF02767"/>
    </source>
</evidence>
<keyword evidence="7" id="KW-0239">DNA-directed DNA polymerase</keyword>
<dbReference type="InterPro" id="IPR001001">
    <property type="entry name" value="DNA_polIII_beta"/>
</dbReference>
<feature type="domain" description="DNA polymerase III beta sliding clamp C-terminal" evidence="11">
    <location>
        <begin position="247"/>
        <end position="360"/>
    </location>
</feature>
<protein>
    <submittedName>
        <fullName evidence="12">DNA polymerase III subunit beta</fullName>
    </submittedName>
</protein>
<keyword evidence="4" id="KW-0808">Transferase</keyword>
<dbReference type="Pfam" id="PF02767">
    <property type="entry name" value="DNA_pol3_beta_2"/>
    <property type="match status" value="1"/>
</dbReference>
<evidence type="ECO:0000313" key="13">
    <source>
        <dbReference type="Proteomes" id="UP000242444"/>
    </source>
</evidence>
<dbReference type="CDD" id="cd00140">
    <property type="entry name" value="beta_clamp"/>
    <property type="match status" value="1"/>
</dbReference>
<dbReference type="GO" id="GO:0005737">
    <property type="term" value="C:cytoplasm"/>
    <property type="evidence" value="ECO:0007669"/>
    <property type="project" value="UniProtKB-SubCell"/>
</dbReference>
<evidence type="ECO:0000256" key="1">
    <source>
        <dbReference type="ARBA" id="ARBA00004496"/>
    </source>
</evidence>
<dbReference type="InterPro" id="IPR046938">
    <property type="entry name" value="DNA_clamp_sf"/>
</dbReference>
<dbReference type="GO" id="GO:0003677">
    <property type="term" value="F:DNA binding"/>
    <property type="evidence" value="ECO:0007669"/>
    <property type="project" value="UniProtKB-KW"/>
</dbReference>
<dbReference type="SMART" id="SM00480">
    <property type="entry name" value="POL3Bc"/>
    <property type="match status" value="1"/>
</dbReference>
<organism evidence="12 13">
    <name type="scientific">Amycolatopsis antarctica</name>
    <dbReference type="NCBI Taxonomy" id="1854586"/>
    <lineage>
        <taxon>Bacteria</taxon>
        <taxon>Bacillati</taxon>
        <taxon>Actinomycetota</taxon>
        <taxon>Actinomycetes</taxon>
        <taxon>Pseudonocardiales</taxon>
        <taxon>Pseudonocardiaceae</taxon>
        <taxon>Amycolatopsis</taxon>
    </lineage>
</organism>
<dbReference type="GO" id="GO:0003887">
    <property type="term" value="F:DNA-directed DNA polymerase activity"/>
    <property type="evidence" value="ECO:0007669"/>
    <property type="project" value="UniProtKB-KW"/>
</dbReference>
<dbReference type="InterPro" id="IPR022637">
    <property type="entry name" value="DNA_polIII_beta_cen"/>
</dbReference>
<dbReference type="GO" id="GO:0009360">
    <property type="term" value="C:DNA polymerase III complex"/>
    <property type="evidence" value="ECO:0007669"/>
    <property type="project" value="InterPro"/>
</dbReference>
<keyword evidence="6" id="KW-0235">DNA replication</keyword>
<name>A0A263D4J7_9PSEU</name>